<evidence type="ECO:0000256" key="3">
    <source>
        <dbReference type="ARBA" id="ARBA00023235"/>
    </source>
</evidence>
<dbReference type="PROSITE" id="PS50072">
    <property type="entry name" value="CSA_PPIASE_2"/>
    <property type="match status" value="1"/>
</dbReference>
<dbReference type="GO" id="GO:0003755">
    <property type="term" value="F:peptidyl-prolyl cis-trans isomerase activity"/>
    <property type="evidence" value="ECO:0007669"/>
    <property type="project" value="UniProtKB-UniRule"/>
</dbReference>
<dbReference type="PRINTS" id="PR00153">
    <property type="entry name" value="CSAPPISMRASE"/>
</dbReference>
<dbReference type="SUPFAM" id="SSF50891">
    <property type="entry name" value="Cyclophilin-like"/>
    <property type="match status" value="1"/>
</dbReference>
<evidence type="ECO:0000256" key="5">
    <source>
        <dbReference type="SAM" id="MobiDB-lite"/>
    </source>
</evidence>
<dbReference type="VEuPathDB" id="FungiDB:H257_03476"/>
<dbReference type="STRING" id="112090.W4GWZ3"/>
<dbReference type="GO" id="GO:0016018">
    <property type="term" value="F:cyclosporin A binding"/>
    <property type="evidence" value="ECO:0007669"/>
    <property type="project" value="TreeGrafter"/>
</dbReference>
<dbReference type="GO" id="GO:0005737">
    <property type="term" value="C:cytoplasm"/>
    <property type="evidence" value="ECO:0007669"/>
    <property type="project" value="TreeGrafter"/>
</dbReference>
<evidence type="ECO:0000256" key="2">
    <source>
        <dbReference type="ARBA" id="ARBA00023110"/>
    </source>
</evidence>
<dbReference type="PANTHER" id="PTHR11071:SF561">
    <property type="entry name" value="PEPTIDYL-PROLYL CIS-TRANS ISOMERASE D-RELATED"/>
    <property type="match status" value="1"/>
</dbReference>
<dbReference type="AlphaFoldDB" id="W4GWZ3"/>
<feature type="compositionally biased region" description="Acidic residues" evidence="5">
    <location>
        <begin position="200"/>
        <end position="210"/>
    </location>
</feature>
<dbReference type="OrthoDB" id="193499at2759"/>
<comment type="catalytic activity">
    <reaction evidence="1 4">
        <text>[protein]-peptidylproline (omega=180) = [protein]-peptidylproline (omega=0)</text>
        <dbReference type="Rhea" id="RHEA:16237"/>
        <dbReference type="Rhea" id="RHEA-COMP:10747"/>
        <dbReference type="Rhea" id="RHEA-COMP:10748"/>
        <dbReference type="ChEBI" id="CHEBI:83833"/>
        <dbReference type="ChEBI" id="CHEBI:83834"/>
        <dbReference type="EC" id="5.2.1.8"/>
    </reaction>
</comment>
<feature type="domain" description="PPIase cyclophilin-type" evidence="6">
    <location>
        <begin position="25"/>
        <end position="187"/>
    </location>
</feature>
<gene>
    <name evidence="7" type="ORF">H257_03476</name>
</gene>
<dbReference type="GO" id="GO:0006457">
    <property type="term" value="P:protein folding"/>
    <property type="evidence" value="ECO:0007669"/>
    <property type="project" value="TreeGrafter"/>
</dbReference>
<dbReference type="PANTHER" id="PTHR11071">
    <property type="entry name" value="PEPTIDYL-PROLYL CIS-TRANS ISOMERASE"/>
    <property type="match status" value="1"/>
</dbReference>
<evidence type="ECO:0000256" key="4">
    <source>
        <dbReference type="RuleBase" id="RU363019"/>
    </source>
</evidence>
<dbReference type="InterPro" id="IPR002130">
    <property type="entry name" value="Cyclophilin-type_PPIase_dom"/>
</dbReference>
<comment type="function">
    <text evidence="4">PPIases accelerate the folding of proteins. It catalyzes the cis-trans isomerization of proline imidic peptide bonds in oligopeptides.</text>
</comment>
<dbReference type="RefSeq" id="XP_009825884.1">
    <property type="nucleotide sequence ID" value="XM_009827582.1"/>
</dbReference>
<reference evidence="7" key="1">
    <citation type="submission" date="2013-12" db="EMBL/GenBank/DDBJ databases">
        <title>The Genome Sequence of Aphanomyces astaci APO3.</title>
        <authorList>
            <consortium name="The Broad Institute Genomics Platform"/>
            <person name="Russ C."/>
            <person name="Tyler B."/>
            <person name="van West P."/>
            <person name="Dieguez-Uribeondo J."/>
            <person name="Young S.K."/>
            <person name="Zeng Q."/>
            <person name="Gargeya S."/>
            <person name="Fitzgerald M."/>
            <person name="Abouelleil A."/>
            <person name="Alvarado L."/>
            <person name="Chapman S.B."/>
            <person name="Gainer-Dewar J."/>
            <person name="Goldberg J."/>
            <person name="Griggs A."/>
            <person name="Gujja S."/>
            <person name="Hansen M."/>
            <person name="Howarth C."/>
            <person name="Imamovic A."/>
            <person name="Ireland A."/>
            <person name="Larimer J."/>
            <person name="McCowan C."/>
            <person name="Murphy C."/>
            <person name="Pearson M."/>
            <person name="Poon T.W."/>
            <person name="Priest M."/>
            <person name="Roberts A."/>
            <person name="Saif S."/>
            <person name="Shea T."/>
            <person name="Sykes S."/>
            <person name="Wortman J."/>
            <person name="Nusbaum C."/>
            <person name="Birren B."/>
        </authorList>
    </citation>
    <scope>NUCLEOTIDE SEQUENCE [LARGE SCALE GENOMIC DNA]</scope>
    <source>
        <strain evidence="7">APO3</strain>
    </source>
</reference>
<sequence length="219" mass="23933">MTEAPVSQSIYEFTMGSGKGNPVVYLDIAIGHDPLRRLRFELFYPQLPITVENFRQLCTGEGVDKARKKMLWYKGSNIHRVIPSFMMQGGDITHGNGIGGSSANSRTFDDEGFMFKHMRGTLSMAHQANTNKSQFFVCFRECGWLNGKHVAFGQVIAEDLAYLKDFEDVGSSTGLPLKPIAILNAGQLCGMNFADATDMGQDDDDKDDDVAVGGGGGSM</sequence>
<dbReference type="InterPro" id="IPR029000">
    <property type="entry name" value="Cyclophilin-like_dom_sf"/>
</dbReference>
<name>W4GWZ3_APHAT</name>
<keyword evidence="2 4" id="KW-0697">Rotamase</keyword>
<feature type="region of interest" description="Disordered" evidence="5">
    <location>
        <begin position="199"/>
        <end position="219"/>
    </location>
</feature>
<dbReference type="Gene3D" id="2.40.100.10">
    <property type="entry name" value="Cyclophilin-like"/>
    <property type="match status" value="1"/>
</dbReference>
<keyword evidence="3 4" id="KW-0413">Isomerase</keyword>
<organism evidence="7">
    <name type="scientific">Aphanomyces astaci</name>
    <name type="common">Crayfish plague agent</name>
    <dbReference type="NCBI Taxonomy" id="112090"/>
    <lineage>
        <taxon>Eukaryota</taxon>
        <taxon>Sar</taxon>
        <taxon>Stramenopiles</taxon>
        <taxon>Oomycota</taxon>
        <taxon>Saprolegniomycetes</taxon>
        <taxon>Saprolegniales</taxon>
        <taxon>Verrucalvaceae</taxon>
        <taxon>Aphanomyces</taxon>
    </lineage>
</organism>
<dbReference type="Pfam" id="PF00160">
    <property type="entry name" value="Pro_isomerase"/>
    <property type="match status" value="1"/>
</dbReference>
<dbReference type="EMBL" id="KI913119">
    <property type="protein sequence ID" value="ETV84192.1"/>
    <property type="molecule type" value="Genomic_DNA"/>
</dbReference>
<comment type="similarity">
    <text evidence="4">Belongs to the cyclophilin-type PPIase family.</text>
</comment>
<evidence type="ECO:0000259" key="6">
    <source>
        <dbReference type="PROSITE" id="PS50072"/>
    </source>
</evidence>
<dbReference type="EC" id="5.2.1.8" evidence="4"/>
<protein>
    <recommendedName>
        <fullName evidence="4">Peptidyl-prolyl cis-trans isomerase</fullName>
        <shortName evidence="4">PPIase</shortName>
        <ecNumber evidence="4">5.2.1.8</ecNumber>
    </recommendedName>
</protein>
<accession>W4GWZ3</accession>
<evidence type="ECO:0000313" key="7">
    <source>
        <dbReference type="EMBL" id="ETV84192.1"/>
    </source>
</evidence>
<dbReference type="FunFam" id="2.40.100.10:FF:000025">
    <property type="entry name" value="Peptidyl-prolyl cis-trans isomerase CYP19-2"/>
    <property type="match status" value="1"/>
</dbReference>
<evidence type="ECO:0000256" key="1">
    <source>
        <dbReference type="ARBA" id="ARBA00000971"/>
    </source>
</evidence>
<proteinExistence type="inferred from homology"/>
<dbReference type="GeneID" id="20805472"/>